<evidence type="ECO:0000256" key="2">
    <source>
        <dbReference type="ARBA" id="ARBA00005982"/>
    </source>
</evidence>
<keyword evidence="6 8" id="KW-0472">Membrane</keyword>
<reference evidence="9" key="1">
    <citation type="submission" date="2021-12" db="EMBL/GenBank/DDBJ databases">
        <authorList>
            <person name="King R."/>
        </authorList>
    </citation>
    <scope>NUCLEOTIDE SEQUENCE</scope>
</reference>
<evidence type="ECO:0000313" key="10">
    <source>
        <dbReference type="Proteomes" id="UP001152759"/>
    </source>
</evidence>
<comment type="similarity">
    <text evidence="2">Belongs to the major facilitator superfamily. Proton-dependent oligopeptide transporter (POT/PTR) (TC 2.A.17) family.</text>
</comment>
<dbReference type="GO" id="GO:0016020">
    <property type="term" value="C:membrane"/>
    <property type="evidence" value="ECO:0007669"/>
    <property type="project" value="UniProtKB-SubCell"/>
</dbReference>
<comment type="subcellular location">
    <subcellularLocation>
        <location evidence="1">Membrane</location>
        <topology evidence="1">Multi-pass membrane protein</topology>
    </subcellularLocation>
</comment>
<keyword evidence="4" id="KW-0571">Peptide transport</keyword>
<name>A0A9P0A361_BEMTA</name>
<keyword evidence="4" id="KW-0653">Protein transport</keyword>
<feature type="transmembrane region" description="Helical" evidence="8">
    <location>
        <begin position="113"/>
        <end position="132"/>
    </location>
</feature>
<evidence type="ECO:0000256" key="7">
    <source>
        <dbReference type="SAM" id="MobiDB-lite"/>
    </source>
</evidence>
<dbReference type="InterPro" id="IPR036259">
    <property type="entry name" value="MFS_trans_sf"/>
</dbReference>
<evidence type="ECO:0000256" key="1">
    <source>
        <dbReference type="ARBA" id="ARBA00004141"/>
    </source>
</evidence>
<sequence length="183" mass="20561">MFESKKILSDLLIESGGVYTLVLQKVHSKIVGNLHTITPPAQLHILWIVPQIVVMAISEIFFSVTYISFTFKEAPVRMRSIMSSISLLAISLGNVIVVFISSAKLFNRQVYQFLFYAGLMVLNTVLLIFLSVRYKYRDQSEPEEAISLETQLPPDTENKTGFDTPDDQTGNLAANFLCPKPLD</sequence>
<dbReference type="InterPro" id="IPR000109">
    <property type="entry name" value="POT_fam"/>
</dbReference>
<dbReference type="Proteomes" id="UP001152759">
    <property type="component" value="Chromosome 10"/>
</dbReference>
<evidence type="ECO:0000256" key="4">
    <source>
        <dbReference type="ARBA" id="ARBA00022856"/>
    </source>
</evidence>
<keyword evidence="5 8" id="KW-1133">Transmembrane helix</keyword>
<dbReference type="SUPFAM" id="SSF103473">
    <property type="entry name" value="MFS general substrate transporter"/>
    <property type="match status" value="1"/>
</dbReference>
<dbReference type="GO" id="GO:0022857">
    <property type="term" value="F:transmembrane transporter activity"/>
    <property type="evidence" value="ECO:0007669"/>
    <property type="project" value="InterPro"/>
</dbReference>
<accession>A0A9P0A361</accession>
<dbReference type="PANTHER" id="PTHR11654">
    <property type="entry name" value="OLIGOPEPTIDE TRANSPORTER-RELATED"/>
    <property type="match status" value="1"/>
</dbReference>
<evidence type="ECO:0000256" key="5">
    <source>
        <dbReference type="ARBA" id="ARBA00022989"/>
    </source>
</evidence>
<evidence type="ECO:0000313" key="9">
    <source>
        <dbReference type="EMBL" id="CAH0382986.1"/>
    </source>
</evidence>
<organism evidence="9 10">
    <name type="scientific">Bemisia tabaci</name>
    <name type="common">Sweetpotato whitefly</name>
    <name type="synonym">Aleurodes tabaci</name>
    <dbReference type="NCBI Taxonomy" id="7038"/>
    <lineage>
        <taxon>Eukaryota</taxon>
        <taxon>Metazoa</taxon>
        <taxon>Ecdysozoa</taxon>
        <taxon>Arthropoda</taxon>
        <taxon>Hexapoda</taxon>
        <taxon>Insecta</taxon>
        <taxon>Pterygota</taxon>
        <taxon>Neoptera</taxon>
        <taxon>Paraneoptera</taxon>
        <taxon>Hemiptera</taxon>
        <taxon>Sternorrhyncha</taxon>
        <taxon>Aleyrodoidea</taxon>
        <taxon>Aleyrodidae</taxon>
        <taxon>Aleyrodinae</taxon>
        <taxon>Bemisia</taxon>
    </lineage>
</organism>
<evidence type="ECO:0000256" key="8">
    <source>
        <dbReference type="SAM" id="Phobius"/>
    </source>
</evidence>
<gene>
    <name evidence="9" type="ORF">BEMITA_LOCUS2474</name>
</gene>
<keyword evidence="10" id="KW-1185">Reference proteome</keyword>
<dbReference type="Pfam" id="PF00854">
    <property type="entry name" value="PTR2"/>
    <property type="match status" value="1"/>
</dbReference>
<evidence type="ECO:0000256" key="3">
    <source>
        <dbReference type="ARBA" id="ARBA00022692"/>
    </source>
</evidence>
<keyword evidence="3 8" id="KW-0812">Transmembrane</keyword>
<feature type="transmembrane region" description="Helical" evidence="8">
    <location>
        <begin position="81"/>
        <end position="101"/>
    </location>
</feature>
<dbReference type="EMBL" id="OU963871">
    <property type="protein sequence ID" value="CAH0382986.1"/>
    <property type="molecule type" value="Genomic_DNA"/>
</dbReference>
<feature type="transmembrane region" description="Helical" evidence="8">
    <location>
        <begin position="45"/>
        <end position="69"/>
    </location>
</feature>
<feature type="region of interest" description="Disordered" evidence="7">
    <location>
        <begin position="145"/>
        <end position="165"/>
    </location>
</feature>
<dbReference type="Gene3D" id="1.20.1250.20">
    <property type="entry name" value="MFS general substrate transporter like domains"/>
    <property type="match status" value="1"/>
</dbReference>
<dbReference type="AlphaFoldDB" id="A0A9P0A361"/>
<evidence type="ECO:0000256" key="6">
    <source>
        <dbReference type="ARBA" id="ARBA00023136"/>
    </source>
</evidence>
<protein>
    <submittedName>
        <fullName evidence="9">Uncharacterized protein</fullName>
    </submittedName>
</protein>
<proteinExistence type="inferred from homology"/>
<keyword evidence="4" id="KW-0813">Transport</keyword>
<dbReference type="GO" id="GO:0015833">
    <property type="term" value="P:peptide transport"/>
    <property type="evidence" value="ECO:0007669"/>
    <property type="project" value="UniProtKB-KW"/>
</dbReference>